<comment type="caution">
    <text evidence="1">The sequence shown here is derived from an EMBL/GenBank/DDBJ whole genome shotgun (WGS) entry which is preliminary data.</text>
</comment>
<evidence type="ECO:0000313" key="1">
    <source>
        <dbReference type="EMBL" id="MBP2292415.1"/>
    </source>
</evidence>
<dbReference type="Proteomes" id="UP000781958">
    <property type="component" value="Unassembled WGS sequence"/>
</dbReference>
<dbReference type="Pfam" id="PF12686">
    <property type="entry name" value="DUF3800"/>
    <property type="match status" value="1"/>
</dbReference>
<name>A0ABS4SIV2_9PROT</name>
<sequence length="196" mass="21821">MFLTAAAPLSADEAARVMKKFRKATGMRGEIKGSRLTFNQRDLFFDLLNSSTDTPIGVAYCDGHSPLGNWALGSIKEQDLWAELLIESVLLIGEGNFITVSADRRYHGSQARRLQDHVSSSIANNVGANRVQVQFVDSENSNGVQIADIVANTVYRMLRGGNFSADILRWMPEQKFAIRPLELKTKRPHWLEPAMA</sequence>
<dbReference type="EMBL" id="JAGINP010000006">
    <property type="protein sequence ID" value="MBP2292415.1"/>
    <property type="molecule type" value="Genomic_DNA"/>
</dbReference>
<proteinExistence type="predicted"/>
<protein>
    <submittedName>
        <fullName evidence="1">Uncharacterized protein</fullName>
    </submittedName>
</protein>
<dbReference type="InterPro" id="IPR024524">
    <property type="entry name" value="DUF3800"/>
</dbReference>
<gene>
    <name evidence="1" type="ORF">J2851_002185</name>
</gene>
<keyword evidence="2" id="KW-1185">Reference proteome</keyword>
<organism evidence="1 2">
    <name type="scientific">Azospirillum rugosum</name>
    <dbReference type="NCBI Taxonomy" id="416170"/>
    <lineage>
        <taxon>Bacteria</taxon>
        <taxon>Pseudomonadati</taxon>
        <taxon>Pseudomonadota</taxon>
        <taxon>Alphaproteobacteria</taxon>
        <taxon>Rhodospirillales</taxon>
        <taxon>Azospirillaceae</taxon>
        <taxon>Azospirillum</taxon>
    </lineage>
</organism>
<accession>A0ABS4SIV2</accession>
<reference evidence="1 2" key="1">
    <citation type="submission" date="2021-03" db="EMBL/GenBank/DDBJ databases">
        <title>Genomic Encyclopedia of Type Strains, Phase III (KMG-III): the genomes of soil and plant-associated and newly described type strains.</title>
        <authorList>
            <person name="Whitman W."/>
        </authorList>
    </citation>
    <scope>NUCLEOTIDE SEQUENCE [LARGE SCALE GENOMIC DNA]</scope>
    <source>
        <strain evidence="1 2">IMMIB AFH-6</strain>
    </source>
</reference>
<evidence type="ECO:0000313" key="2">
    <source>
        <dbReference type="Proteomes" id="UP000781958"/>
    </source>
</evidence>